<evidence type="ECO:0000256" key="3">
    <source>
        <dbReference type="ARBA" id="ARBA00023125"/>
    </source>
</evidence>
<evidence type="ECO:0000256" key="1">
    <source>
        <dbReference type="ARBA" id="ARBA00008857"/>
    </source>
</evidence>
<dbReference type="Proteomes" id="UP000272706">
    <property type="component" value="Unassembled WGS sequence"/>
</dbReference>
<dbReference type="SUPFAM" id="SSF56349">
    <property type="entry name" value="DNA breaking-rejoining enzymes"/>
    <property type="match status" value="1"/>
</dbReference>
<keyword evidence="9" id="KW-1185">Reference proteome</keyword>
<feature type="domain" description="Tyr recombinase" evidence="6">
    <location>
        <begin position="104"/>
        <end position="301"/>
    </location>
</feature>
<evidence type="ECO:0000256" key="5">
    <source>
        <dbReference type="PROSITE-ProRule" id="PRU01248"/>
    </source>
</evidence>
<dbReference type="EMBL" id="QZWZ01000094">
    <property type="protein sequence ID" value="RJT23239.1"/>
    <property type="molecule type" value="Genomic_DNA"/>
</dbReference>
<feature type="domain" description="Core-binding (CB)" evidence="7">
    <location>
        <begin position="6"/>
        <end position="83"/>
    </location>
</feature>
<dbReference type="InterPro" id="IPR013762">
    <property type="entry name" value="Integrase-like_cat_sf"/>
</dbReference>
<dbReference type="AlphaFoldDB" id="A0A3A5JXE6"/>
<proteinExistence type="inferred from homology"/>
<name>A0A3A5JXE6_9HYPH</name>
<dbReference type="OrthoDB" id="5464621at2"/>
<dbReference type="Gene3D" id="1.10.443.10">
    <property type="entry name" value="Intergrase catalytic core"/>
    <property type="match status" value="1"/>
</dbReference>
<dbReference type="InterPro" id="IPR002104">
    <property type="entry name" value="Integrase_catalytic"/>
</dbReference>
<dbReference type="InterPro" id="IPR011010">
    <property type="entry name" value="DNA_brk_join_enz"/>
</dbReference>
<evidence type="ECO:0000256" key="2">
    <source>
        <dbReference type="ARBA" id="ARBA00022908"/>
    </source>
</evidence>
<keyword evidence="2" id="KW-0229">DNA integration</keyword>
<evidence type="ECO:0000313" key="8">
    <source>
        <dbReference type="EMBL" id="RJT23239.1"/>
    </source>
</evidence>
<organism evidence="8 9">
    <name type="scientific">Mesorhizobium waimense</name>
    <dbReference type="NCBI Taxonomy" id="1300307"/>
    <lineage>
        <taxon>Bacteria</taxon>
        <taxon>Pseudomonadati</taxon>
        <taxon>Pseudomonadota</taxon>
        <taxon>Alphaproteobacteria</taxon>
        <taxon>Hyphomicrobiales</taxon>
        <taxon>Phyllobacteriaceae</taxon>
        <taxon>Mesorhizobium</taxon>
    </lineage>
</organism>
<gene>
    <name evidence="8" type="ORF">D3227_38995</name>
</gene>
<dbReference type="PANTHER" id="PTHR30349">
    <property type="entry name" value="PHAGE INTEGRASE-RELATED"/>
    <property type="match status" value="1"/>
</dbReference>
<dbReference type="GO" id="GO:0015074">
    <property type="term" value="P:DNA integration"/>
    <property type="evidence" value="ECO:0007669"/>
    <property type="project" value="UniProtKB-KW"/>
</dbReference>
<dbReference type="GO" id="GO:0006310">
    <property type="term" value="P:DNA recombination"/>
    <property type="evidence" value="ECO:0007669"/>
    <property type="project" value="UniProtKB-KW"/>
</dbReference>
<dbReference type="Pfam" id="PF00589">
    <property type="entry name" value="Phage_integrase"/>
    <property type="match status" value="1"/>
</dbReference>
<evidence type="ECO:0000313" key="9">
    <source>
        <dbReference type="Proteomes" id="UP000272706"/>
    </source>
</evidence>
<reference evidence="8 9" key="1">
    <citation type="submission" date="2018-09" db="EMBL/GenBank/DDBJ databases">
        <title>Mesorhizobium carmichaelinearum sp. nov. isolated from Carmichaelinea spp. root nodules in New Zealand.</title>
        <authorList>
            <person name="De Meyer S.E."/>
        </authorList>
    </citation>
    <scope>NUCLEOTIDE SEQUENCE [LARGE SCALE GENOMIC DNA]</scope>
    <source>
        <strain evidence="8 9">ICMP19557</strain>
    </source>
</reference>
<keyword evidence="4" id="KW-0233">DNA recombination</keyword>
<dbReference type="InterPro" id="IPR044068">
    <property type="entry name" value="CB"/>
</dbReference>
<keyword evidence="3 5" id="KW-0238">DNA-binding</keyword>
<accession>A0A3A5JXE6</accession>
<dbReference type="PROSITE" id="PS51900">
    <property type="entry name" value="CB"/>
    <property type="match status" value="1"/>
</dbReference>
<dbReference type="RefSeq" id="WP_120019306.1">
    <property type="nucleotide sequence ID" value="NZ_QZWZ01000094.1"/>
</dbReference>
<dbReference type="PROSITE" id="PS51898">
    <property type="entry name" value="TYR_RECOMBINASE"/>
    <property type="match status" value="1"/>
</dbReference>
<evidence type="ECO:0000259" key="7">
    <source>
        <dbReference type="PROSITE" id="PS51900"/>
    </source>
</evidence>
<dbReference type="GO" id="GO:0003677">
    <property type="term" value="F:DNA binding"/>
    <property type="evidence" value="ECO:0007669"/>
    <property type="project" value="UniProtKB-UniRule"/>
</dbReference>
<comment type="caution">
    <text evidence="8">The sequence shown here is derived from an EMBL/GenBank/DDBJ whole genome shotgun (WGS) entry which is preliminary data.</text>
</comment>
<dbReference type="InterPro" id="IPR050090">
    <property type="entry name" value="Tyrosine_recombinase_XerCD"/>
</dbReference>
<protein>
    <submittedName>
        <fullName evidence="8">Integrase</fullName>
    </submittedName>
</protein>
<evidence type="ECO:0000256" key="4">
    <source>
        <dbReference type="ARBA" id="ARBA00023172"/>
    </source>
</evidence>
<dbReference type="PANTHER" id="PTHR30349:SF41">
    <property type="entry name" value="INTEGRASE_RECOMBINASE PROTEIN MJ0367-RELATED"/>
    <property type="match status" value="1"/>
</dbReference>
<comment type="similarity">
    <text evidence="1">Belongs to the 'phage' integrase family.</text>
</comment>
<evidence type="ECO:0000259" key="6">
    <source>
        <dbReference type="PROSITE" id="PS51898"/>
    </source>
</evidence>
<sequence length="310" mass="34296">MSAFFKMLAEKVESYIELRRSLGYSFKKQAATLRALARFVETEHLDGPLTQSMALNFVLSIEGAANGRAIRHGVLRRFCEYLAVYDARTEALDPRAFPRSRAIPPPRILSDEELASLMLACRRISPQYPERSVMLTMLVGLLASTGLRSGEGLRLDRADVDLVSGVLHIRRTKFRKDRLVPVHATTLAALRQYARLRDMAFPTPKDSAFFLSSRGNRLSKTGLALAFGAACKLAGLTCDKALRPHDLRHRFAVTRLAAWHRENADVQALLPLLATYLGHAHYTDTAYYVTGTADLLGMAADRALAHGGAS</sequence>